<evidence type="ECO:0000256" key="7">
    <source>
        <dbReference type="ARBA" id="ARBA00038324"/>
    </source>
</evidence>
<proteinExistence type="inferred from homology"/>
<dbReference type="GO" id="GO:0006670">
    <property type="term" value="P:sphingosine metabolic process"/>
    <property type="evidence" value="ECO:0007669"/>
    <property type="project" value="TreeGrafter"/>
</dbReference>
<evidence type="ECO:0000256" key="2">
    <source>
        <dbReference type="ARBA" id="ARBA00022692"/>
    </source>
</evidence>
<evidence type="ECO:0000256" key="3">
    <source>
        <dbReference type="ARBA" id="ARBA00022801"/>
    </source>
</evidence>
<evidence type="ECO:0000256" key="6">
    <source>
        <dbReference type="ARBA" id="ARBA00023136"/>
    </source>
</evidence>
<dbReference type="InterPro" id="IPR036938">
    <property type="entry name" value="PAP2/HPO_sf"/>
</dbReference>
<keyword evidence="6 8" id="KW-0472">Membrane</keyword>
<feature type="transmembrane region" description="Helical" evidence="8">
    <location>
        <begin position="331"/>
        <end position="350"/>
    </location>
</feature>
<feature type="domain" description="Phosphatidic acid phosphatase type 2/haloperoxidase" evidence="9">
    <location>
        <begin position="170"/>
        <end position="285"/>
    </location>
</feature>
<evidence type="ECO:0000259" key="9">
    <source>
        <dbReference type="SMART" id="SM00014"/>
    </source>
</evidence>
<feature type="transmembrane region" description="Helical" evidence="8">
    <location>
        <begin position="137"/>
        <end position="162"/>
    </location>
</feature>
<gene>
    <name evidence="10" type="ORF">KP79_PYT09410</name>
</gene>
<dbReference type="Gene3D" id="1.20.144.10">
    <property type="entry name" value="Phosphatidic acid phosphatase type 2/haloperoxidase"/>
    <property type="match status" value="1"/>
</dbReference>
<dbReference type="GO" id="GO:0005789">
    <property type="term" value="C:endoplasmic reticulum membrane"/>
    <property type="evidence" value="ECO:0007669"/>
    <property type="project" value="UniProtKB-SubCell"/>
</dbReference>
<evidence type="ECO:0000313" key="11">
    <source>
        <dbReference type="Proteomes" id="UP000242188"/>
    </source>
</evidence>
<evidence type="ECO:0000256" key="4">
    <source>
        <dbReference type="ARBA" id="ARBA00022824"/>
    </source>
</evidence>
<feature type="transmembrane region" description="Helical" evidence="8">
    <location>
        <begin position="370"/>
        <end position="388"/>
    </location>
</feature>
<keyword evidence="11" id="KW-1185">Reference proteome</keyword>
<dbReference type="AlphaFoldDB" id="A0A210QXA4"/>
<dbReference type="Pfam" id="PF01569">
    <property type="entry name" value="PAP2"/>
    <property type="match status" value="1"/>
</dbReference>
<organism evidence="10 11">
    <name type="scientific">Mizuhopecten yessoensis</name>
    <name type="common">Japanese scallop</name>
    <name type="synonym">Patinopecten yessoensis</name>
    <dbReference type="NCBI Taxonomy" id="6573"/>
    <lineage>
        <taxon>Eukaryota</taxon>
        <taxon>Metazoa</taxon>
        <taxon>Spiralia</taxon>
        <taxon>Lophotrochozoa</taxon>
        <taxon>Mollusca</taxon>
        <taxon>Bivalvia</taxon>
        <taxon>Autobranchia</taxon>
        <taxon>Pteriomorphia</taxon>
        <taxon>Pectinida</taxon>
        <taxon>Pectinoidea</taxon>
        <taxon>Pectinidae</taxon>
        <taxon>Mizuhopecten</taxon>
    </lineage>
</organism>
<keyword evidence="4" id="KW-0256">Endoplasmic reticulum</keyword>
<evidence type="ECO:0000256" key="5">
    <source>
        <dbReference type="ARBA" id="ARBA00022989"/>
    </source>
</evidence>
<dbReference type="InterPro" id="IPR000326">
    <property type="entry name" value="PAP2/HPO"/>
</dbReference>
<comment type="caution">
    <text evidence="10">The sequence shown here is derived from an EMBL/GenBank/DDBJ whole genome shotgun (WGS) entry which is preliminary data.</text>
</comment>
<dbReference type="CDD" id="cd03388">
    <property type="entry name" value="PAP2_SPPase1"/>
    <property type="match status" value="1"/>
</dbReference>
<dbReference type="OrthoDB" id="301434at2759"/>
<feature type="transmembrane region" description="Helical" evidence="8">
    <location>
        <begin position="237"/>
        <end position="255"/>
    </location>
</feature>
<keyword evidence="5 8" id="KW-1133">Transmembrane helix</keyword>
<evidence type="ECO:0000256" key="1">
    <source>
        <dbReference type="ARBA" id="ARBA00004477"/>
    </source>
</evidence>
<keyword evidence="3" id="KW-0378">Hydrolase</keyword>
<evidence type="ECO:0000313" key="10">
    <source>
        <dbReference type="EMBL" id="OWF53365.1"/>
    </source>
</evidence>
<dbReference type="SMART" id="SM00014">
    <property type="entry name" value="acidPPc"/>
    <property type="match status" value="1"/>
</dbReference>
<dbReference type="STRING" id="6573.A0A210QXA4"/>
<dbReference type="GO" id="GO:0042392">
    <property type="term" value="F:sphingosine-1-phosphate phosphatase activity"/>
    <property type="evidence" value="ECO:0007669"/>
    <property type="project" value="TreeGrafter"/>
</dbReference>
<feature type="transmembrane region" description="Helical" evidence="8">
    <location>
        <begin position="425"/>
        <end position="443"/>
    </location>
</feature>
<accession>A0A210QXA4</accession>
<dbReference type="Proteomes" id="UP000242188">
    <property type="component" value="Unassembled WGS sequence"/>
</dbReference>
<dbReference type="PANTHER" id="PTHR14969">
    <property type="entry name" value="SPHINGOSINE-1-PHOSPHATE PHOSPHOHYDROLASE"/>
    <property type="match status" value="1"/>
</dbReference>
<reference evidence="10 11" key="1">
    <citation type="journal article" date="2017" name="Nat. Ecol. Evol.">
        <title>Scallop genome provides insights into evolution of bilaterian karyotype and development.</title>
        <authorList>
            <person name="Wang S."/>
            <person name="Zhang J."/>
            <person name="Jiao W."/>
            <person name="Li J."/>
            <person name="Xun X."/>
            <person name="Sun Y."/>
            <person name="Guo X."/>
            <person name="Huan P."/>
            <person name="Dong B."/>
            <person name="Zhang L."/>
            <person name="Hu X."/>
            <person name="Sun X."/>
            <person name="Wang J."/>
            <person name="Zhao C."/>
            <person name="Wang Y."/>
            <person name="Wang D."/>
            <person name="Huang X."/>
            <person name="Wang R."/>
            <person name="Lv J."/>
            <person name="Li Y."/>
            <person name="Zhang Z."/>
            <person name="Liu B."/>
            <person name="Lu W."/>
            <person name="Hui Y."/>
            <person name="Liang J."/>
            <person name="Zhou Z."/>
            <person name="Hou R."/>
            <person name="Li X."/>
            <person name="Liu Y."/>
            <person name="Li H."/>
            <person name="Ning X."/>
            <person name="Lin Y."/>
            <person name="Zhao L."/>
            <person name="Xing Q."/>
            <person name="Dou J."/>
            <person name="Li Y."/>
            <person name="Mao J."/>
            <person name="Guo H."/>
            <person name="Dou H."/>
            <person name="Li T."/>
            <person name="Mu C."/>
            <person name="Jiang W."/>
            <person name="Fu Q."/>
            <person name="Fu X."/>
            <person name="Miao Y."/>
            <person name="Liu J."/>
            <person name="Yu Q."/>
            <person name="Li R."/>
            <person name="Liao H."/>
            <person name="Li X."/>
            <person name="Kong Y."/>
            <person name="Jiang Z."/>
            <person name="Chourrout D."/>
            <person name="Li R."/>
            <person name="Bao Z."/>
        </authorList>
    </citation>
    <scope>NUCLEOTIDE SEQUENCE [LARGE SCALE GENOMIC DNA]</scope>
    <source>
        <strain evidence="10 11">PY_sf001</strain>
    </source>
</reference>
<protein>
    <submittedName>
        <fullName evidence="10">Sphingosine-1-phosphate phosphatase 1</fullName>
    </submittedName>
</protein>
<comment type="subcellular location">
    <subcellularLocation>
        <location evidence="1">Endoplasmic reticulum membrane</location>
        <topology evidence="1">Multi-pass membrane protein</topology>
    </subcellularLocation>
</comment>
<comment type="similarity">
    <text evidence="7">Belongs to the type 2 lipid phosphate phosphatase family.</text>
</comment>
<evidence type="ECO:0000256" key="8">
    <source>
        <dbReference type="SAM" id="Phobius"/>
    </source>
</evidence>
<dbReference type="PANTHER" id="PTHR14969:SF28">
    <property type="entry name" value="DIHYDROSPHINGOSINE 1-PHOSPHATE PHOSPHATASE LCB3-RELATED"/>
    <property type="match status" value="1"/>
</dbReference>
<dbReference type="EMBL" id="NEDP02001369">
    <property type="protein sequence ID" value="OWF53365.1"/>
    <property type="molecule type" value="Genomic_DNA"/>
</dbReference>
<sequence length="457" mass="51421">MDRIKKVFFYLEGPQNVADFQKVCGIETCIRKTSNGMNGFVASAETENSDADKHPQNCELRHRDIHNSVGKQGDVFENISSSSKTGCIPNGLNGVSHQTMNGFVKNGHVRNGLQSHESTCKHMENTDEVSYKIRNKFVYYLFHFGATLGNEYFYMVFFPFLMWNVDSRLLRQMAIVWHVGMYLGQAAKDVFRRPRPASPPVAYLEKRYVTEYGMPSTHSTVGAIIPFSILYLTLNEYQYNFTFGLTVALAWTILVGCSRIYLGMHTALDVICGILTACMIMPVLLPLVGTFDNLQVTHPLAPLVTVLGSLFLCFVYPPVKEWNTARGDTATVHGIGSGISFGCWLNYYLGWMYAVPSAAPYAISVPTPEWIALSLLRIVLGASLIVLGRQIVKKGSIKFLCYMYGQDSQDIQCLRQMKVETPQKFITYFTISVGSSFLAPLLFRTLSIHREAFYTEF</sequence>
<name>A0A210QXA4_MIZYE</name>
<feature type="transmembrane region" description="Helical" evidence="8">
    <location>
        <begin position="267"/>
        <end position="288"/>
    </location>
</feature>
<feature type="transmembrane region" description="Helical" evidence="8">
    <location>
        <begin position="300"/>
        <end position="319"/>
    </location>
</feature>
<dbReference type="SUPFAM" id="SSF48317">
    <property type="entry name" value="Acid phosphatase/Vanadium-dependent haloperoxidase"/>
    <property type="match status" value="1"/>
</dbReference>
<keyword evidence="2 8" id="KW-0812">Transmembrane</keyword>